<reference evidence="1" key="1">
    <citation type="journal article" date="2023" name="bioRxiv">
        <title>Improved chromosome-level genome assembly for marigold (Tagetes erecta).</title>
        <authorList>
            <person name="Jiang F."/>
            <person name="Yuan L."/>
            <person name="Wang S."/>
            <person name="Wang H."/>
            <person name="Xu D."/>
            <person name="Wang A."/>
            <person name="Fan W."/>
        </authorList>
    </citation>
    <scope>NUCLEOTIDE SEQUENCE</scope>
    <source>
        <strain evidence="1">WSJ</strain>
        <tissue evidence="1">Leaf</tissue>
    </source>
</reference>
<gene>
    <name evidence="1" type="ORF">QVD17_17495</name>
</gene>
<accession>A0AAD8P1K3</accession>
<protein>
    <submittedName>
        <fullName evidence="1">Uncharacterized protein</fullName>
    </submittedName>
</protein>
<keyword evidence="2" id="KW-1185">Reference proteome</keyword>
<evidence type="ECO:0000313" key="1">
    <source>
        <dbReference type="EMBL" id="KAK1428656.1"/>
    </source>
</evidence>
<dbReference type="EMBL" id="JAUHHV010000004">
    <property type="protein sequence ID" value="KAK1428656.1"/>
    <property type="molecule type" value="Genomic_DNA"/>
</dbReference>
<organism evidence="1 2">
    <name type="scientific">Tagetes erecta</name>
    <name type="common">African marigold</name>
    <dbReference type="NCBI Taxonomy" id="13708"/>
    <lineage>
        <taxon>Eukaryota</taxon>
        <taxon>Viridiplantae</taxon>
        <taxon>Streptophyta</taxon>
        <taxon>Embryophyta</taxon>
        <taxon>Tracheophyta</taxon>
        <taxon>Spermatophyta</taxon>
        <taxon>Magnoliopsida</taxon>
        <taxon>eudicotyledons</taxon>
        <taxon>Gunneridae</taxon>
        <taxon>Pentapetalae</taxon>
        <taxon>asterids</taxon>
        <taxon>campanulids</taxon>
        <taxon>Asterales</taxon>
        <taxon>Asteraceae</taxon>
        <taxon>Asteroideae</taxon>
        <taxon>Heliantheae alliance</taxon>
        <taxon>Tageteae</taxon>
        <taxon>Tagetes</taxon>
    </lineage>
</organism>
<proteinExistence type="predicted"/>
<name>A0AAD8P1K3_TARER</name>
<comment type="caution">
    <text evidence="1">The sequence shown here is derived from an EMBL/GenBank/DDBJ whole genome shotgun (WGS) entry which is preliminary data.</text>
</comment>
<dbReference type="AlphaFoldDB" id="A0AAD8P1K3"/>
<evidence type="ECO:0000313" key="2">
    <source>
        <dbReference type="Proteomes" id="UP001229421"/>
    </source>
</evidence>
<sequence length="67" mass="7786">MRVTIYFYKQVIGRNLETSYGFNTKYKTAPPTYQTPNHQPYPLLTLFTSKHNTTKILSISTNTKLTL</sequence>
<dbReference type="Proteomes" id="UP001229421">
    <property type="component" value="Unassembled WGS sequence"/>
</dbReference>